<evidence type="ECO:0000256" key="1">
    <source>
        <dbReference type="SAM" id="MobiDB-lite"/>
    </source>
</evidence>
<dbReference type="OrthoDB" id="3353407at2759"/>
<feature type="region of interest" description="Disordered" evidence="1">
    <location>
        <begin position="101"/>
        <end position="123"/>
    </location>
</feature>
<organism evidence="3 4">
    <name type="scientific">Cyphellophora attinorum</name>
    <dbReference type="NCBI Taxonomy" id="1664694"/>
    <lineage>
        <taxon>Eukaryota</taxon>
        <taxon>Fungi</taxon>
        <taxon>Dikarya</taxon>
        <taxon>Ascomycota</taxon>
        <taxon>Pezizomycotina</taxon>
        <taxon>Eurotiomycetes</taxon>
        <taxon>Chaetothyriomycetidae</taxon>
        <taxon>Chaetothyriales</taxon>
        <taxon>Cyphellophoraceae</taxon>
        <taxon>Cyphellophora</taxon>
    </lineage>
</organism>
<keyword evidence="2" id="KW-0812">Transmembrane</keyword>
<proteinExistence type="predicted"/>
<evidence type="ECO:0000313" key="4">
    <source>
        <dbReference type="Proteomes" id="UP000038010"/>
    </source>
</evidence>
<reference evidence="3 4" key="1">
    <citation type="submission" date="2015-06" db="EMBL/GenBank/DDBJ databases">
        <title>Draft genome of the ant-associated black yeast Phialophora attae CBS 131958.</title>
        <authorList>
            <person name="Moreno L.F."/>
            <person name="Stielow B.J."/>
            <person name="de Hoog S."/>
            <person name="Vicente V.A."/>
            <person name="Weiss V.A."/>
            <person name="de Vries M."/>
            <person name="Cruz L.M."/>
            <person name="Souza E.M."/>
        </authorList>
    </citation>
    <scope>NUCLEOTIDE SEQUENCE [LARGE SCALE GENOMIC DNA]</scope>
    <source>
        <strain evidence="3 4">CBS 131958</strain>
    </source>
</reference>
<dbReference type="PANTHER" id="PTHR36205:SF2">
    <property type="entry name" value="MAJOR FACILITATOR SUPERFAMILY TRANSPORTER"/>
    <property type="match status" value="1"/>
</dbReference>
<accession>A0A0N1NY74</accession>
<sequence length="674" mass="76921">MSGYAVATRRYGEATAYERSSTYLRNVRAKTWVFAVVLILLVGSTVVFRHEKPPEEENKPNEPAPPSLKTRPWKEFNKLQGFYQGIGNLVGANDFVPENPFIGSATSDSKDNNAPEDKRERGLPLELRPYRPQLKEDPAAAKEAGVPQHAANPLYGSYKAIGLRDDICFERYGRYAHYGLGYETSHGGTGLGMHGDRNQTQAIWATGSGYIDWREVDLGVAQQRCVERNQERFAPSTGEQQDRHVGSLVDLPDEQPSSPTTNPSHIPRTALVLRAWAGMEYTPALRLYLRSLVTELSLYSSGEYDVHLLIEVKDTKNYPIFTSREAYDAALAEFVPQEFRSMATLWSQDLMRLVYPGPFEPHFAEHGSMYPAMRSMHFALQWFMVQRREYEYFWNWEMDIRYVGHWYELLEGVVEFARKQRSGGGGRNRLLWDRSARFYVPALWEDDYGKMVEDADRRSPDADGTAGHSDDQEADYISLNPIFDPEGTLWNRRNDVSGWSTDQPIPERRSSIVVAARFSRRLLLIMHNETWVQRHSMGSEMFPVSVALHHGLKAVFAPHPVYMERDWPAEFTEGVLNGGGPGKWSGGFEDSVFGEGPHGFEDGLKESSYYYDSFWAGLLWRRWLGYKEREMESWEAEKGEGVGGEDAEWGAWGGRMCLRSMLFHPVKHDVGEVR</sequence>
<dbReference type="Pfam" id="PF11885">
    <property type="entry name" value="DUF3405"/>
    <property type="match status" value="1"/>
</dbReference>
<protein>
    <submittedName>
        <fullName evidence="3">Uncharacterized protein</fullName>
    </submittedName>
</protein>
<evidence type="ECO:0000313" key="3">
    <source>
        <dbReference type="EMBL" id="KPI35225.1"/>
    </source>
</evidence>
<keyword evidence="2" id="KW-0472">Membrane</keyword>
<dbReference type="RefSeq" id="XP_017995188.1">
    <property type="nucleotide sequence ID" value="XM_018143805.1"/>
</dbReference>
<keyword evidence="4" id="KW-1185">Reference proteome</keyword>
<feature type="compositionally biased region" description="Basic and acidic residues" evidence="1">
    <location>
        <begin position="108"/>
        <end position="123"/>
    </location>
</feature>
<dbReference type="PANTHER" id="PTHR36205">
    <property type="entry name" value="CHROMOSOME 19, WHOLE GENOME SHOTGUN SEQUENCE"/>
    <property type="match status" value="1"/>
</dbReference>
<dbReference type="AlphaFoldDB" id="A0A0N1NY74"/>
<dbReference type="EMBL" id="LFJN01000042">
    <property type="protein sequence ID" value="KPI35225.1"/>
    <property type="molecule type" value="Genomic_DNA"/>
</dbReference>
<gene>
    <name evidence="3" type="ORF">AB675_3728</name>
</gene>
<dbReference type="InterPro" id="IPR021822">
    <property type="entry name" value="DUF3405"/>
</dbReference>
<feature type="transmembrane region" description="Helical" evidence="2">
    <location>
        <begin position="29"/>
        <end position="48"/>
    </location>
</feature>
<keyword evidence="2" id="KW-1133">Transmembrane helix</keyword>
<feature type="region of interest" description="Disordered" evidence="1">
    <location>
        <begin position="52"/>
        <end position="71"/>
    </location>
</feature>
<dbReference type="Proteomes" id="UP000038010">
    <property type="component" value="Unassembled WGS sequence"/>
</dbReference>
<dbReference type="GeneID" id="28735685"/>
<dbReference type="VEuPathDB" id="FungiDB:AB675_3728"/>
<comment type="caution">
    <text evidence="3">The sequence shown here is derived from an EMBL/GenBank/DDBJ whole genome shotgun (WGS) entry which is preliminary data.</text>
</comment>
<name>A0A0N1NY74_9EURO</name>
<evidence type="ECO:0000256" key="2">
    <source>
        <dbReference type="SAM" id="Phobius"/>
    </source>
</evidence>